<dbReference type="RefSeq" id="WP_171645387.1">
    <property type="nucleotide sequence ID" value="NZ_WHOA01000147.1"/>
</dbReference>
<evidence type="ECO:0000313" key="2">
    <source>
        <dbReference type="EMBL" id="NOU73988.1"/>
    </source>
</evidence>
<comment type="caution">
    <text evidence="2">The sequence shown here is derived from an EMBL/GenBank/DDBJ whole genome shotgun (WGS) entry which is preliminary data.</text>
</comment>
<dbReference type="Pfam" id="PF07728">
    <property type="entry name" value="AAA_5"/>
    <property type="match status" value="1"/>
</dbReference>
<dbReference type="Gene3D" id="3.40.50.300">
    <property type="entry name" value="P-loop containing nucleotide triphosphate hydrolases"/>
    <property type="match status" value="1"/>
</dbReference>
<feature type="domain" description="ATPase dynein-related AAA" evidence="1">
    <location>
        <begin position="175"/>
        <end position="353"/>
    </location>
</feature>
<organism evidence="2 3">
    <name type="scientific">Paenibacillus phytorum</name>
    <dbReference type="NCBI Taxonomy" id="2654977"/>
    <lineage>
        <taxon>Bacteria</taxon>
        <taxon>Bacillati</taxon>
        <taxon>Bacillota</taxon>
        <taxon>Bacilli</taxon>
        <taxon>Bacillales</taxon>
        <taxon>Paenibacillaceae</taxon>
        <taxon>Paenibacillus</taxon>
    </lineage>
</organism>
<dbReference type="InterPro" id="IPR052934">
    <property type="entry name" value="Methyl-DNA_Rec/Restrict_Enz"/>
</dbReference>
<keyword evidence="3" id="KW-1185">Reference proteome</keyword>
<dbReference type="InterPro" id="IPR027417">
    <property type="entry name" value="P-loop_NTPase"/>
</dbReference>
<dbReference type="InterPro" id="IPR011704">
    <property type="entry name" value="ATPase_dyneun-rel_AAA"/>
</dbReference>
<dbReference type="Proteomes" id="UP000616779">
    <property type="component" value="Unassembled WGS sequence"/>
</dbReference>
<gene>
    <name evidence="2" type="ORF">GC098_21735</name>
</gene>
<protein>
    <submittedName>
        <fullName evidence="2">AAA domain-containing protein</fullName>
    </submittedName>
</protein>
<sequence>MPANRQGEFTEIHHNFFGSVEGGFTAITSQEINQVTFNVKVSIRNVLIKRLGEGNIARTGNGISPDMLFHIWPGTEGIAASGDRTFPCKFGKPQGNEMTAYFSRIVPKERMSDGDIWFVFFRDGDVTPWFGLMKENVWDHFFSGSNMRVEDTSGIRESVPTFGAEVTEHVTGGSNLILYGAPGTGKSFELEKRANTNVTRVTFHSEYTYYDFVGSYKPVPIYSKEIMDFISADGGPIETGQPYIDYQFVPGPFAIILRDALLCPYEMHTLKIEELNRANAASVFGDLFQLLDRRENGESEYRITPTKELYNYLKKNVPNLGNEIYIPANLNIFATMNSADQGVFVMDSAFKRRWNFEYMAIKLRGIKHENEPVQYENGNISWSSFVENINERLAEIKINEDKHIGPYFMKSGEPSNRSKIASKLLVYLWDDVVRHNRNQFFLDEYKTFAQLVKAYEADKKIFVFNINTQEEDVEEERTEELSGVVDVHEELMGLTNEK</sequence>
<accession>A0ABX1Y1U3</accession>
<dbReference type="SUPFAM" id="SSF52540">
    <property type="entry name" value="P-loop containing nucleoside triphosphate hydrolases"/>
    <property type="match status" value="1"/>
</dbReference>
<dbReference type="PANTHER" id="PTHR37291:SF1">
    <property type="entry name" value="TYPE IV METHYL-DIRECTED RESTRICTION ENZYME ECOKMCRB SUBUNIT"/>
    <property type="match status" value="1"/>
</dbReference>
<name>A0ABX1Y1U3_9BACL</name>
<dbReference type="PANTHER" id="PTHR37291">
    <property type="entry name" value="5-METHYLCYTOSINE-SPECIFIC RESTRICTION ENZYME B"/>
    <property type="match status" value="1"/>
</dbReference>
<evidence type="ECO:0000259" key="1">
    <source>
        <dbReference type="Pfam" id="PF07728"/>
    </source>
</evidence>
<proteinExistence type="predicted"/>
<evidence type="ECO:0000313" key="3">
    <source>
        <dbReference type="Proteomes" id="UP000616779"/>
    </source>
</evidence>
<reference evidence="2 3" key="1">
    <citation type="submission" date="2019-10" db="EMBL/GenBank/DDBJ databases">
        <title>Description of Paenibacillus terrestris sp. nov.</title>
        <authorList>
            <person name="Carlier A."/>
            <person name="Qi S."/>
        </authorList>
    </citation>
    <scope>NUCLEOTIDE SEQUENCE [LARGE SCALE GENOMIC DNA]</scope>
    <source>
        <strain evidence="2 3">LMG 31458</strain>
    </source>
</reference>
<dbReference type="EMBL" id="WHOA01000147">
    <property type="protein sequence ID" value="NOU73988.1"/>
    <property type="molecule type" value="Genomic_DNA"/>
</dbReference>